<comment type="caution">
    <text evidence="10">The sequence shown here is derived from an EMBL/GenBank/DDBJ whole genome shotgun (WGS) entry which is preliminary data.</text>
</comment>
<feature type="domain" description="TFIIE beta" evidence="9">
    <location>
        <begin position="75"/>
        <end position="148"/>
    </location>
</feature>
<dbReference type="GO" id="GO:0003677">
    <property type="term" value="F:DNA binding"/>
    <property type="evidence" value="ECO:0007669"/>
    <property type="project" value="UniProtKB-UniRule"/>
</dbReference>
<evidence type="ECO:0000256" key="4">
    <source>
        <dbReference type="ARBA" id="ARBA00023163"/>
    </source>
</evidence>
<dbReference type="GeneID" id="26842580"/>
<reference evidence="10 11" key="1">
    <citation type="submission" date="2015-11" db="EMBL/GenBank/DDBJ databases">
        <title>The genome of Debaryomyces fabryi.</title>
        <authorList>
            <person name="Tafer H."/>
            <person name="Lopandic K."/>
        </authorList>
    </citation>
    <scope>NUCLEOTIDE SEQUENCE [LARGE SCALE GENOMIC DNA]</scope>
    <source>
        <strain evidence="10 11">CBS 789</strain>
    </source>
</reference>
<evidence type="ECO:0000313" key="11">
    <source>
        <dbReference type="Proteomes" id="UP000054251"/>
    </source>
</evidence>
<dbReference type="CDD" id="cd07977">
    <property type="entry name" value="TFIIE_beta_winged_helix"/>
    <property type="match status" value="1"/>
</dbReference>
<evidence type="ECO:0000256" key="6">
    <source>
        <dbReference type="ARBA" id="ARBA00025581"/>
    </source>
</evidence>
<protein>
    <recommendedName>
        <fullName evidence="7">Transcription initiation factor IIE subunit beta</fullName>
    </recommendedName>
</protein>
<comment type="similarity">
    <text evidence="7">Belongs to the TFIIE beta subunit family.</text>
</comment>
<dbReference type="OrthoDB" id="5323195at2759"/>
<dbReference type="Pfam" id="PF02186">
    <property type="entry name" value="TFIIE_beta"/>
    <property type="match status" value="1"/>
</dbReference>
<dbReference type="AlphaFoldDB" id="A0A0V1PR37"/>
<feature type="compositionally biased region" description="Polar residues" evidence="8">
    <location>
        <begin position="31"/>
        <end position="63"/>
    </location>
</feature>
<dbReference type="Pfam" id="PF18121">
    <property type="entry name" value="TFA2_Winged_2"/>
    <property type="match status" value="1"/>
</dbReference>
<evidence type="ECO:0000256" key="8">
    <source>
        <dbReference type="SAM" id="MobiDB-lite"/>
    </source>
</evidence>
<dbReference type="Pfam" id="PF22254">
    <property type="entry name" value="TFA2_E-tether"/>
    <property type="match status" value="1"/>
</dbReference>
<gene>
    <name evidence="10" type="ORF">AC631_05571</name>
</gene>
<comment type="subunit">
    <text evidence="7">Tetramer of two alpha and two beta chains.</text>
</comment>
<keyword evidence="5 7" id="KW-0539">Nucleus</keyword>
<dbReference type="RefSeq" id="XP_015464769.1">
    <property type="nucleotide sequence ID" value="XM_015614400.1"/>
</dbReference>
<dbReference type="InterPro" id="IPR003166">
    <property type="entry name" value="TFIIE_bsu_DNA-bd"/>
</dbReference>
<dbReference type="Proteomes" id="UP000054251">
    <property type="component" value="Unassembled WGS sequence"/>
</dbReference>
<feature type="compositionally biased region" description="Basic residues" evidence="8">
    <location>
        <begin position="254"/>
        <end position="272"/>
    </location>
</feature>
<comment type="function">
    <text evidence="6 7">Recruits TFIIH to the initiation complex and stimulates the RNA polymerase II C-terminal domain kinase and DNA-dependent ATPase activities of TFIIH. Both TFIIH and TFIIE are required for promoter clearance by RNA polymerase.</text>
</comment>
<dbReference type="PANTHER" id="PTHR12716">
    <property type="entry name" value="TRANSCRIPTION INITIATION FACTOR IIE, BETA SUBUNIT"/>
    <property type="match status" value="1"/>
</dbReference>
<evidence type="ECO:0000256" key="5">
    <source>
        <dbReference type="ARBA" id="ARBA00023242"/>
    </source>
</evidence>
<dbReference type="InterPro" id="IPR040501">
    <property type="entry name" value="TFA2_Winged_2"/>
</dbReference>
<dbReference type="EMBL" id="LMYN01000231">
    <property type="protein sequence ID" value="KRZ98666.1"/>
    <property type="molecule type" value="Genomic_DNA"/>
</dbReference>
<name>A0A0V1PR37_9ASCO</name>
<keyword evidence="2 7" id="KW-0805">Transcription regulation</keyword>
<dbReference type="PROSITE" id="PS51351">
    <property type="entry name" value="TFIIE_BETA_C"/>
    <property type="match status" value="1"/>
</dbReference>
<sequence>MSDLSAQLSAFKNKIRSGPSVTVARRAVTPAKSNDLSSNTSPSNAYSNRNGVSNGNPNKRSGSDTITEAIKRQKASTGGMSGSHLSTQLHLAVEYIKQHDFPISVIKLQNYLSFDISGTLLPLLKEIDRIKFNPEDNTLEYVSLHNIRSSDDLLNFLRSQPTFRGISVKELKDGWAGCLQAINELEEQSKILVLRNKKENTPRLVWANLGGEMGLIDDEFCDMWSNVKLPEPDSLYQALIDQGLKPTGADPQLIKKKPQQQEKKQKKARRGKVTNTHMKGILKDYSELV</sequence>
<accession>A0A0V1PR37</accession>
<evidence type="ECO:0000256" key="7">
    <source>
        <dbReference type="PIRNR" id="PIRNR016398"/>
    </source>
</evidence>
<dbReference type="GO" id="GO:0006367">
    <property type="term" value="P:transcription initiation at RNA polymerase II promoter"/>
    <property type="evidence" value="ECO:0007669"/>
    <property type="project" value="UniProtKB-UniRule"/>
</dbReference>
<evidence type="ECO:0000256" key="2">
    <source>
        <dbReference type="ARBA" id="ARBA00023015"/>
    </source>
</evidence>
<evidence type="ECO:0000313" key="10">
    <source>
        <dbReference type="EMBL" id="KRZ98666.1"/>
    </source>
</evidence>
<proteinExistence type="inferred from homology"/>
<dbReference type="InterPro" id="IPR016656">
    <property type="entry name" value="TFIIE-bsu"/>
</dbReference>
<dbReference type="PANTHER" id="PTHR12716:SF8">
    <property type="entry name" value="TRANSCRIPTION INITIATION FACTOR IIE SUBUNIT BETA"/>
    <property type="match status" value="1"/>
</dbReference>
<feature type="region of interest" description="Disordered" evidence="8">
    <location>
        <begin position="247"/>
        <end position="289"/>
    </location>
</feature>
<dbReference type="PIRSF" id="PIRSF016398">
    <property type="entry name" value="TFIIE-beta"/>
    <property type="match status" value="1"/>
</dbReference>
<evidence type="ECO:0000259" key="9">
    <source>
        <dbReference type="PROSITE" id="PS51351"/>
    </source>
</evidence>
<organism evidence="10 11">
    <name type="scientific">Debaryomyces fabryi</name>
    <dbReference type="NCBI Taxonomy" id="58627"/>
    <lineage>
        <taxon>Eukaryota</taxon>
        <taxon>Fungi</taxon>
        <taxon>Dikarya</taxon>
        <taxon>Ascomycota</taxon>
        <taxon>Saccharomycotina</taxon>
        <taxon>Pichiomycetes</taxon>
        <taxon>Debaryomycetaceae</taxon>
        <taxon>Debaryomyces</taxon>
    </lineage>
</organism>
<feature type="region of interest" description="Disordered" evidence="8">
    <location>
        <begin position="22"/>
        <end position="63"/>
    </location>
</feature>
<evidence type="ECO:0000256" key="1">
    <source>
        <dbReference type="ARBA" id="ARBA00004123"/>
    </source>
</evidence>
<dbReference type="InterPro" id="IPR054600">
    <property type="entry name" value="TFA2_E-tether"/>
</dbReference>
<comment type="subcellular location">
    <subcellularLocation>
        <location evidence="1 7">Nucleus</location>
    </subcellularLocation>
</comment>
<dbReference type="GO" id="GO:0005673">
    <property type="term" value="C:transcription factor TFIIE complex"/>
    <property type="evidence" value="ECO:0007669"/>
    <property type="project" value="UniProtKB-UniRule"/>
</dbReference>
<evidence type="ECO:0000256" key="3">
    <source>
        <dbReference type="ARBA" id="ARBA00023125"/>
    </source>
</evidence>
<keyword evidence="3 7" id="KW-0238">DNA-binding</keyword>
<dbReference type="GO" id="GO:0001097">
    <property type="term" value="F:TFIIH-class transcription factor complex binding"/>
    <property type="evidence" value="ECO:0007669"/>
    <property type="project" value="TreeGrafter"/>
</dbReference>
<keyword evidence="4 7" id="KW-0804">Transcription</keyword>
<keyword evidence="11" id="KW-1185">Reference proteome</keyword>